<evidence type="ECO:0000313" key="8">
    <source>
        <dbReference type="EMBL" id="KAF8704237.1"/>
    </source>
</evidence>
<accession>A0A835BPP7</accession>
<dbReference type="InterPro" id="IPR001841">
    <property type="entry name" value="Znf_RING"/>
</dbReference>
<gene>
    <name evidence="8" type="ORF">HU200_031735</name>
</gene>
<keyword evidence="6" id="KW-0472">Membrane</keyword>
<keyword evidence="6" id="KW-1133">Transmembrane helix</keyword>
<feature type="domain" description="RING-type" evidence="7">
    <location>
        <begin position="60"/>
        <end position="110"/>
    </location>
</feature>
<protein>
    <recommendedName>
        <fullName evidence="7">RING-type domain-containing protein</fullName>
    </recommendedName>
</protein>
<evidence type="ECO:0000256" key="6">
    <source>
        <dbReference type="SAM" id="Phobius"/>
    </source>
</evidence>
<dbReference type="PROSITE" id="PS50089">
    <property type="entry name" value="ZF_RING_2"/>
    <property type="match status" value="1"/>
</dbReference>
<dbReference type="GO" id="GO:0016567">
    <property type="term" value="P:protein ubiquitination"/>
    <property type="evidence" value="ECO:0007669"/>
    <property type="project" value="TreeGrafter"/>
</dbReference>
<dbReference type="GO" id="GO:0061630">
    <property type="term" value="F:ubiquitin protein ligase activity"/>
    <property type="evidence" value="ECO:0007669"/>
    <property type="project" value="TreeGrafter"/>
</dbReference>
<evidence type="ECO:0000256" key="3">
    <source>
        <dbReference type="ARBA" id="ARBA00022833"/>
    </source>
</evidence>
<evidence type="ECO:0000256" key="5">
    <source>
        <dbReference type="SAM" id="MobiDB-lite"/>
    </source>
</evidence>
<sequence>MASDDLSLGKAFAVLLGASSPVIIYYGAYRTGLLAKGWRWLRVMTLGGVTTLERKLSYNCAICQDSMDVLEEVRTLSCNHVFHCRKTDKCKNVIDKWLLTQPKMFCPVCRKTPRVVLPWKAPPPASPAPAASTDEEQLEPSAAAAGQEQPESSAAAAGQEQPGSSSSRLEDTAPPQSSRDLEDPLPPPSQ</sequence>
<dbReference type="Proteomes" id="UP000636709">
    <property type="component" value="Unassembled WGS sequence"/>
</dbReference>
<organism evidence="8 9">
    <name type="scientific">Digitaria exilis</name>
    <dbReference type="NCBI Taxonomy" id="1010633"/>
    <lineage>
        <taxon>Eukaryota</taxon>
        <taxon>Viridiplantae</taxon>
        <taxon>Streptophyta</taxon>
        <taxon>Embryophyta</taxon>
        <taxon>Tracheophyta</taxon>
        <taxon>Spermatophyta</taxon>
        <taxon>Magnoliopsida</taxon>
        <taxon>Liliopsida</taxon>
        <taxon>Poales</taxon>
        <taxon>Poaceae</taxon>
        <taxon>PACMAD clade</taxon>
        <taxon>Panicoideae</taxon>
        <taxon>Panicodae</taxon>
        <taxon>Paniceae</taxon>
        <taxon>Anthephorinae</taxon>
        <taxon>Digitaria</taxon>
    </lineage>
</organism>
<keyword evidence="9" id="KW-1185">Reference proteome</keyword>
<comment type="caution">
    <text evidence="8">The sequence shown here is derived from an EMBL/GenBank/DDBJ whole genome shotgun (WGS) entry which is preliminary data.</text>
</comment>
<dbReference type="EMBL" id="JACEFO010001776">
    <property type="protein sequence ID" value="KAF8704237.1"/>
    <property type="molecule type" value="Genomic_DNA"/>
</dbReference>
<name>A0A835BPP7_9POAL</name>
<dbReference type="GO" id="GO:0008270">
    <property type="term" value="F:zinc ion binding"/>
    <property type="evidence" value="ECO:0007669"/>
    <property type="project" value="UniProtKB-KW"/>
</dbReference>
<evidence type="ECO:0000256" key="1">
    <source>
        <dbReference type="ARBA" id="ARBA00022723"/>
    </source>
</evidence>
<feature type="transmembrane region" description="Helical" evidence="6">
    <location>
        <begin position="12"/>
        <end position="29"/>
    </location>
</feature>
<dbReference type="Gene3D" id="3.30.40.10">
    <property type="entry name" value="Zinc/RING finger domain, C3HC4 (zinc finger)"/>
    <property type="match status" value="1"/>
</dbReference>
<dbReference type="PANTHER" id="PTHR45969">
    <property type="entry name" value="RING ZINC FINGER PROTEIN-RELATED"/>
    <property type="match status" value="1"/>
</dbReference>
<evidence type="ECO:0000256" key="2">
    <source>
        <dbReference type="ARBA" id="ARBA00022771"/>
    </source>
</evidence>
<dbReference type="PANTHER" id="PTHR45969:SF90">
    <property type="entry name" value="OJ991113_30.9 PROTEIN"/>
    <property type="match status" value="1"/>
</dbReference>
<keyword evidence="1" id="KW-0479">Metal-binding</keyword>
<dbReference type="OrthoDB" id="665977at2759"/>
<keyword evidence="2 4" id="KW-0863">Zinc-finger</keyword>
<evidence type="ECO:0000259" key="7">
    <source>
        <dbReference type="PROSITE" id="PS50089"/>
    </source>
</evidence>
<keyword evidence="6" id="KW-0812">Transmembrane</keyword>
<keyword evidence="3" id="KW-0862">Zinc</keyword>
<dbReference type="Pfam" id="PF13639">
    <property type="entry name" value="zf-RING_2"/>
    <property type="match status" value="1"/>
</dbReference>
<dbReference type="SUPFAM" id="SSF57850">
    <property type="entry name" value="RING/U-box"/>
    <property type="match status" value="1"/>
</dbReference>
<reference evidence="8" key="1">
    <citation type="submission" date="2020-07" db="EMBL/GenBank/DDBJ databases">
        <title>Genome sequence and genetic diversity analysis of an under-domesticated orphan crop, white fonio (Digitaria exilis).</title>
        <authorList>
            <person name="Bennetzen J.L."/>
            <person name="Chen S."/>
            <person name="Ma X."/>
            <person name="Wang X."/>
            <person name="Yssel A.E.J."/>
            <person name="Chaluvadi S.R."/>
            <person name="Johnson M."/>
            <person name="Gangashetty P."/>
            <person name="Hamidou F."/>
            <person name="Sanogo M.D."/>
            <person name="Zwaenepoel A."/>
            <person name="Wallace J."/>
            <person name="Van De Peer Y."/>
            <person name="Van Deynze A."/>
        </authorList>
    </citation>
    <scope>NUCLEOTIDE SEQUENCE</scope>
    <source>
        <tissue evidence="8">Leaves</tissue>
    </source>
</reference>
<proteinExistence type="predicted"/>
<dbReference type="AlphaFoldDB" id="A0A835BPP7"/>
<dbReference type="Gramene" id="Dexi7A01G0011380.1">
    <property type="protein sequence ID" value="Dexi7A01G0011380.1:cds"/>
    <property type="gene ID" value="Dexi7A01G0011380"/>
</dbReference>
<evidence type="ECO:0000256" key="4">
    <source>
        <dbReference type="PROSITE-ProRule" id="PRU00175"/>
    </source>
</evidence>
<feature type="region of interest" description="Disordered" evidence="5">
    <location>
        <begin position="117"/>
        <end position="190"/>
    </location>
</feature>
<dbReference type="InterPro" id="IPR013083">
    <property type="entry name" value="Znf_RING/FYVE/PHD"/>
</dbReference>
<evidence type="ECO:0000313" key="9">
    <source>
        <dbReference type="Proteomes" id="UP000636709"/>
    </source>
</evidence>